<reference evidence="2" key="1">
    <citation type="journal article" date="2014" name="Science">
        <title>Comparative genomics reveals insights into avian genome evolution and adaptation.</title>
        <authorList>
            <consortium name="Avian Genome Consortium"/>
            <person name="Zhang G."/>
            <person name="Li C."/>
            <person name="Li Q."/>
            <person name="Li B."/>
            <person name="Larkin D.M."/>
            <person name="Lee C."/>
            <person name="Storz J.F."/>
            <person name="Antunes A."/>
            <person name="Greenwold M.J."/>
            <person name="Meredith R.W."/>
            <person name="Odeen A."/>
            <person name="Cui J."/>
            <person name="Zhou Q."/>
            <person name="Xu L."/>
            <person name="Pan H."/>
            <person name="Wang Z."/>
            <person name="Jin L."/>
            <person name="Zhang P."/>
            <person name="Hu H."/>
            <person name="Yang W."/>
            <person name="Hu J."/>
            <person name="Xiao J."/>
            <person name="Yang Z."/>
            <person name="Liu Y."/>
            <person name="Xie Q."/>
            <person name="Yu H."/>
            <person name="Lian J."/>
            <person name="Wen P."/>
            <person name="Zhang F."/>
            <person name="Li H."/>
            <person name="Zeng Y."/>
            <person name="Xiong Z."/>
            <person name="Liu S."/>
            <person name="Zhou L."/>
            <person name="Huang Z."/>
            <person name="An N."/>
            <person name="Wang J."/>
            <person name="Zheng Q."/>
            <person name="Xiong Y."/>
            <person name="Wang G."/>
            <person name="Wang B."/>
            <person name="Wang J."/>
            <person name="Fan Y."/>
            <person name="da Fonseca R.R."/>
            <person name="Alfaro-Nunez A."/>
            <person name="Schubert M."/>
            <person name="Orlando L."/>
            <person name="Mourier T."/>
            <person name="Howard J.T."/>
            <person name="Ganapathy G."/>
            <person name="Pfenning A."/>
            <person name="Whitney O."/>
            <person name="Rivas M.V."/>
            <person name="Hara E."/>
            <person name="Smith J."/>
            <person name="Farre M."/>
            <person name="Narayan J."/>
            <person name="Slavov G."/>
            <person name="Romanov M.N."/>
            <person name="Borges R."/>
            <person name="Machado J.P."/>
            <person name="Khan I."/>
            <person name="Springer M.S."/>
            <person name="Gatesy J."/>
            <person name="Hoffmann F.G."/>
            <person name="Opazo J.C."/>
            <person name="Hastad O."/>
            <person name="Sawyer R.H."/>
            <person name="Kim H."/>
            <person name="Kim K.W."/>
            <person name="Kim H.J."/>
            <person name="Cho S."/>
            <person name="Li N."/>
            <person name="Huang Y."/>
            <person name="Bruford M.W."/>
            <person name="Zhan X."/>
            <person name="Dixon A."/>
            <person name="Bertelsen M.F."/>
            <person name="Derryberry E."/>
            <person name="Warren W."/>
            <person name="Wilson R.K."/>
            <person name="Li S."/>
            <person name="Ray D.A."/>
            <person name="Green R.E."/>
            <person name="O'Brien S.J."/>
            <person name="Griffin D."/>
            <person name="Johnson W.E."/>
            <person name="Haussler D."/>
            <person name="Ryder O.A."/>
            <person name="Willerslev E."/>
            <person name="Graves G.R."/>
            <person name="Alstrom P."/>
            <person name="Fjeldsa J."/>
            <person name="Mindell D.P."/>
            <person name="Edwards S.V."/>
            <person name="Braun E.L."/>
            <person name="Rahbek C."/>
            <person name="Burt D.W."/>
            <person name="Houde P."/>
            <person name="Zhang Y."/>
            <person name="Yang H."/>
            <person name="Wang J."/>
            <person name="Jarvis E.D."/>
            <person name="Gilbert M.T."/>
            <person name="Wang J."/>
        </authorList>
    </citation>
    <scope>NUCLEOTIDE SEQUENCE [LARGE SCALE GENOMIC DNA]</scope>
</reference>
<dbReference type="AlphaFoldDB" id="A0A0A0AA43"/>
<dbReference type="EMBL" id="KL871155">
    <property type="protein sequence ID" value="KGL90926.1"/>
    <property type="molecule type" value="Genomic_DNA"/>
</dbReference>
<accession>A0A0A0AA43</accession>
<organism evidence="1 2">
    <name type="scientific">Charadrius vociferus</name>
    <name type="common">Killdeer</name>
    <name type="synonym">Aegialitis vocifera</name>
    <dbReference type="NCBI Taxonomy" id="50402"/>
    <lineage>
        <taxon>Eukaryota</taxon>
        <taxon>Metazoa</taxon>
        <taxon>Chordata</taxon>
        <taxon>Craniata</taxon>
        <taxon>Vertebrata</taxon>
        <taxon>Euteleostomi</taxon>
        <taxon>Archelosauria</taxon>
        <taxon>Archosauria</taxon>
        <taxon>Dinosauria</taxon>
        <taxon>Saurischia</taxon>
        <taxon>Theropoda</taxon>
        <taxon>Coelurosauria</taxon>
        <taxon>Aves</taxon>
        <taxon>Neognathae</taxon>
        <taxon>Neoaves</taxon>
        <taxon>Charadriiformes</taxon>
        <taxon>Charadriidae</taxon>
        <taxon>Charadrius</taxon>
    </lineage>
</organism>
<proteinExistence type="predicted"/>
<protein>
    <submittedName>
        <fullName evidence="1">Uncharacterized protein</fullName>
    </submittedName>
</protein>
<evidence type="ECO:0000313" key="1">
    <source>
        <dbReference type="EMBL" id="KGL90926.1"/>
    </source>
</evidence>
<gene>
    <name evidence="1" type="ORF">N301_06802</name>
</gene>
<sequence length="75" mass="8534">MRLRQKMSQKRVKQKTSLKMLMLMWLVQTREVKNMLPFFSANCLTENGVVMASTKAAGDMDQVKSLPVGIHPEPV</sequence>
<feature type="non-terminal residue" evidence="1">
    <location>
        <position position="75"/>
    </location>
</feature>
<dbReference type="Proteomes" id="UP000053858">
    <property type="component" value="Unassembled WGS sequence"/>
</dbReference>
<keyword evidence="2" id="KW-1185">Reference proteome</keyword>
<evidence type="ECO:0000313" key="2">
    <source>
        <dbReference type="Proteomes" id="UP000053858"/>
    </source>
</evidence>
<name>A0A0A0AA43_CHAVO</name>